<gene>
    <name evidence="1" type="ORF">SAMN05444359_1338</name>
</gene>
<dbReference type="EMBL" id="FOFB01000033">
    <property type="protein sequence ID" value="SER29782.1"/>
    <property type="molecule type" value="Genomic_DNA"/>
</dbReference>
<evidence type="ECO:0000313" key="2">
    <source>
        <dbReference type="Proteomes" id="UP000199021"/>
    </source>
</evidence>
<keyword evidence="2" id="KW-1185">Reference proteome</keyword>
<dbReference type="InParanoid" id="A0A1H9N1H9"/>
<name>A0A1H9N1H9_9BACT</name>
<dbReference type="PROSITE" id="PS51257">
    <property type="entry name" value="PROKAR_LIPOPROTEIN"/>
    <property type="match status" value="1"/>
</dbReference>
<dbReference type="AlphaFoldDB" id="A0A1H9N1H9"/>
<organism evidence="1 2">
    <name type="scientific">Neolewinella agarilytica</name>
    <dbReference type="NCBI Taxonomy" id="478744"/>
    <lineage>
        <taxon>Bacteria</taxon>
        <taxon>Pseudomonadati</taxon>
        <taxon>Bacteroidota</taxon>
        <taxon>Saprospiria</taxon>
        <taxon>Saprospirales</taxon>
        <taxon>Lewinellaceae</taxon>
        <taxon>Neolewinella</taxon>
    </lineage>
</organism>
<evidence type="ECO:0000313" key="1">
    <source>
        <dbReference type="EMBL" id="SER29782.1"/>
    </source>
</evidence>
<reference evidence="2" key="1">
    <citation type="submission" date="2016-10" db="EMBL/GenBank/DDBJ databases">
        <authorList>
            <person name="Varghese N."/>
            <person name="Submissions S."/>
        </authorList>
    </citation>
    <scope>NUCLEOTIDE SEQUENCE [LARGE SCALE GENOMIC DNA]</scope>
    <source>
        <strain evidence="2">DSM 24740</strain>
    </source>
</reference>
<accession>A0A1H9N1H9</accession>
<dbReference type="OrthoDB" id="1491714at2"/>
<proteinExistence type="predicted"/>
<dbReference type="RefSeq" id="WP_139212019.1">
    <property type="nucleotide sequence ID" value="NZ_FOFB01000033.1"/>
</dbReference>
<sequence length="513" mass="55545">MKPHYLLLLALVVSGLTSCNDQLEDLSQIDETRFSAEYALPLIDSEVKLKDLIGDVTDNVSLSVDPDGLLRFRYSGEVPAVAGDVIFARLNALGQGILLPITQRRQAAPFAGADDVDIDEVHIKSGLLNYSLPNRYDRPVTVTLSIPDATLDGEAFVISGQLPAYSGSGTPPALSNPDAAVDLDGYILDLPNDSLYFEYSIRDDAGNELEPVDGTVVTIINLAFSYMEGYLGQELYPGGRDTIAVNFFDRYLEGEVYFADPTITITMLNSFGLPARALVDVLSVIDLDGNVLPITGQGIDDGFDFEYPRVPGEEATTVFVFDTSNSNLDQILSARPVALDYEINALVNPDADTDILGFLTDSSAYQAKVDVELPLIGSADRFTVRDTVPLNIVDQYENVTEVTFRLTTKNGLPIDLEAEGTFLDANDNAVADLTNGELTLLQAGPVDENGEALEQVSLTQDIVLAGERLEAIRSADRLVLTFRISTAGGGTDFVRVTDEQELIVRLGAIIKVE</sequence>
<protein>
    <submittedName>
        <fullName evidence="1">Uncharacterized protein</fullName>
    </submittedName>
</protein>
<dbReference type="Proteomes" id="UP000199021">
    <property type="component" value="Unassembled WGS sequence"/>
</dbReference>
<dbReference type="STRING" id="478744.SAMN05444359_1338"/>